<keyword evidence="5" id="KW-0804">Transcription</keyword>
<dbReference type="InterPro" id="IPR015421">
    <property type="entry name" value="PyrdxlP-dep_Trfase_major"/>
</dbReference>
<gene>
    <name evidence="7" type="ordered locus">EBL_c18230</name>
</gene>
<keyword evidence="8" id="KW-1185">Reference proteome</keyword>
<protein>
    <submittedName>
        <fullName evidence="7">Transcriptional regulator</fullName>
    </submittedName>
</protein>
<dbReference type="SUPFAM" id="SSF46785">
    <property type="entry name" value="Winged helix' DNA-binding domain"/>
    <property type="match status" value="1"/>
</dbReference>
<name>I2B8R3_SHIBC</name>
<dbReference type="HOGENOM" id="CLU_017584_0_1_6"/>
<dbReference type="PRINTS" id="PR00035">
    <property type="entry name" value="HTHGNTR"/>
</dbReference>
<keyword evidence="4" id="KW-0238">DNA-binding</keyword>
<evidence type="ECO:0000259" key="6">
    <source>
        <dbReference type="PROSITE" id="PS50949"/>
    </source>
</evidence>
<dbReference type="Pfam" id="PF00392">
    <property type="entry name" value="GntR"/>
    <property type="match status" value="1"/>
</dbReference>
<dbReference type="InterPro" id="IPR051446">
    <property type="entry name" value="HTH_trans_reg/aminotransferase"/>
</dbReference>
<evidence type="ECO:0000256" key="2">
    <source>
        <dbReference type="ARBA" id="ARBA00022898"/>
    </source>
</evidence>
<dbReference type="GO" id="GO:0030170">
    <property type="term" value="F:pyridoxal phosphate binding"/>
    <property type="evidence" value="ECO:0007669"/>
    <property type="project" value="InterPro"/>
</dbReference>
<reference evidence="7 8" key="1">
    <citation type="journal article" date="2012" name="J. Bacteriol.">
        <title>Complete genome sequence of the B12-producing Shimwellia blattae strain DSM 4481, isolated from a cockroach.</title>
        <authorList>
            <person name="Brzuszkiewicz E."/>
            <person name="Waschkowitz T."/>
            <person name="Wiezer A."/>
            <person name="Daniel R."/>
        </authorList>
    </citation>
    <scope>NUCLEOTIDE SEQUENCE [LARGE SCALE GENOMIC DNA]</scope>
    <source>
        <strain evidence="8">ATCC 29907 / DSM 4481 / JCM 1650 / NBRC 105725 / CDC 9005-74</strain>
    </source>
</reference>
<dbReference type="SUPFAM" id="SSF53383">
    <property type="entry name" value="PLP-dependent transferases"/>
    <property type="match status" value="1"/>
</dbReference>
<evidence type="ECO:0000256" key="5">
    <source>
        <dbReference type="ARBA" id="ARBA00023163"/>
    </source>
</evidence>
<accession>K6WL03</accession>
<evidence type="ECO:0000256" key="4">
    <source>
        <dbReference type="ARBA" id="ARBA00023125"/>
    </source>
</evidence>
<dbReference type="InterPro" id="IPR015424">
    <property type="entry name" value="PyrdxlP-dep_Trfase"/>
</dbReference>
<evidence type="ECO:0000313" key="7">
    <source>
        <dbReference type="EMBL" id="AFJ46917.1"/>
    </source>
</evidence>
<evidence type="ECO:0000313" key="8">
    <source>
        <dbReference type="Proteomes" id="UP000001955"/>
    </source>
</evidence>
<dbReference type="EMBL" id="CP001560">
    <property type="protein sequence ID" value="AFJ46917.1"/>
    <property type="molecule type" value="Genomic_DNA"/>
</dbReference>
<keyword evidence="2" id="KW-0663">Pyridoxal phosphate</keyword>
<dbReference type="eggNOG" id="COG1167">
    <property type="taxonomic scope" value="Bacteria"/>
</dbReference>
<dbReference type="Pfam" id="PF00155">
    <property type="entry name" value="Aminotran_1_2"/>
    <property type="match status" value="1"/>
</dbReference>
<feature type="domain" description="HTH gntR-type" evidence="6">
    <location>
        <begin position="19"/>
        <end position="87"/>
    </location>
</feature>
<dbReference type="STRING" id="630626.EBL_c18230"/>
<dbReference type="OrthoDB" id="9808770at2"/>
<dbReference type="Gene3D" id="3.40.640.10">
    <property type="entry name" value="Type I PLP-dependent aspartate aminotransferase-like (Major domain)"/>
    <property type="match status" value="1"/>
</dbReference>
<evidence type="ECO:0000256" key="3">
    <source>
        <dbReference type="ARBA" id="ARBA00023015"/>
    </source>
</evidence>
<dbReference type="GO" id="GO:0003700">
    <property type="term" value="F:DNA-binding transcription factor activity"/>
    <property type="evidence" value="ECO:0007669"/>
    <property type="project" value="InterPro"/>
</dbReference>
<dbReference type="InterPro" id="IPR004839">
    <property type="entry name" value="Aminotransferase_I/II_large"/>
</dbReference>
<dbReference type="AlphaFoldDB" id="I2B8R3"/>
<organism evidence="7 8">
    <name type="scientific">Shimwellia blattae (strain ATCC 29907 / DSM 4481 / JCM 1650 / NBRC 105725 / CDC 9005-74)</name>
    <name type="common">Escherichia blattae</name>
    <dbReference type="NCBI Taxonomy" id="630626"/>
    <lineage>
        <taxon>Bacteria</taxon>
        <taxon>Pseudomonadati</taxon>
        <taxon>Pseudomonadota</taxon>
        <taxon>Gammaproteobacteria</taxon>
        <taxon>Enterobacterales</taxon>
        <taxon>Enterobacteriaceae</taxon>
        <taxon>Shimwellia</taxon>
    </lineage>
</organism>
<dbReference type="InterPro" id="IPR000524">
    <property type="entry name" value="Tscrpt_reg_HTH_GntR"/>
</dbReference>
<dbReference type="SMART" id="SM00345">
    <property type="entry name" value="HTH_GNTR"/>
    <property type="match status" value="1"/>
</dbReference>
<dbReference type="Proteomes" id="UP000001955">
    <property type="component" value="Chromosome"/>
</dbReference>
<dbReference type="RefSeq" id="WP_002443846.1">
    <property type="nucleotide sequence ID" value="NC_017910.1"/>
</dbReference>
<dbReference type="InterPro" id="IPR036390">
    <property type="entry name" value="WH_DNA-bd_sf"/>
</dbReference>
<dbReference type="CDD" id="cd07377">
    <property type="entry name" value="WHTH_GntR"/>
    <property type="match status" value="1"/>
</dbReference>
<dbReference type="PANTHER" id="PTHR46577">
    <property type="entry name" value="HTH-TYPE TRANSCRIPTIONAL REGULATORY PROTEIN GABR"/>
    <property type="match status" value="1"/>
</dbReference>
<dbReference type="KEGG" id="ebt:EBL_c18230"/>
<dbReference type="CDD" id="cd00609">
    <property type="entry name" value="AAT_like"/>
    <property type="match status" value="1"/>
</dbReference>
<sequence length="504" mass="55185">MHSLLGDLVAWHLSQQTATTLGKRLYDALQQAIGQGDIATGTRLPASRDLACELHVSRNTVLWAYEQLQAEGYVETRTGSGTFVCRQLPESHPLRDSLPEAGPDAPFPMASLSRRGSQLLAQGGAGARQWGAFMPGVPDVSHFPRDIWRKITRRLSHRLPLAALSYTAPGGYGPLQQALVDHLRIVRSVQCSADQILIGAGIHQILDLLAKMLCDPGDRAWIEEPGYWGIRNVLTINGVDVEPVAVDDEGMTLPEPGEGFCPPRLICVTPSHQYPLGTVMSMQRRKGLVARARAWGSVIIEDDYDSEFRFYEQPIPALQGLCDDAPVIYLGTFSKTLYPGLRISYAVLPRALAGRIKMAHSELYRGGNGLAQLTLAEFIREGHYAAHVRRMRQLYRKRREALVAVIERTLGPEYVERQSHAGLHLILALPQSIDDVALSAELEQCGILTRPLSGYYMGTARRHGLLLGYACVDAGEMAQTFMPVAERLAARLSPGQVSAAGGGS</sequence>
<dbReference type="PANTHER" id="PTHR46577:SF1">
    <property type="entry name" value="HTH-TYPE TRANSCRIPTIONAL REGULATORY PROTEIN GABR"/>
    <property type="match status" value="1"/>
</dbReference>
<comment type="similarity">
    <text evidence="1">In the C-terminal section; belongs to the class-I pyridoxal-phosphate-dependent aminotransferase family.</text>
</comment>
<dbReference type="Gene3D" id="1.10.10.10">
    <property type="entry name" value="Winged helix-like DNA-binding domain superfamily/Winged helix DNA-binding domain"/>
    <property type="match status" value="1"/>
</dbReference>
<proteinExistence type="inferred from homology"/>
<evidence type="ECO:0000256" key="1">
    <source>
        <dbReference type="ARBA" id="ARBA00005384"/>
    </source>
</evidence>
<dbReference type="PROSITE" id="PS50949">
    <property type="entry name" value="HTH_GNTR"/>
    <property type="match status" value="1"/>
</dbReference>
<dbReference type="GO" id="GO:0003677">
    <property type="term" value="F:DNA binding"/>
    <property type="evidence" value="ECO:0007669"/>
    <property type="project" value="UniProtKB-KW"/>
</dbReference>
<dbReference type="InterPro" id="IPR036388">
    <property type="entry name" value="WH-like_DNA-bd_sf"/>
</dbReference>
<dbReference type="PATRIC" id="fig|630626.3.peg.1769"/>
<keyword evidence="3" id="KW-0805">Transcription regulation</keyword>
<accession>I2B8R3</accession>